<protein>
    <submittedName>
        <fullName evidence="1">Uncharacterized protein</fullName>
    </submittedName>
</protein>
<dbReference type="OrthoDB" id="10408773at2759"/>
<keyword evidence="2" id="KW-1185">Reference proteome</keyword>
<proteinExistence type="predicted"/>
<organism evidence="1 2">
    <name type="scientific">Brachionus calyciflorus</name>
    <dbReference type="NCBI Taxonomy" id="104777"/>
    <lineage>
        <taxon>Eukaryota</taxon>
        <taxon>Metazoa</taxon>
        <taxon>Spiralia</taxon>
        <taxon>Gnathifera</taxon>
        <taxon>Rotifera</taxon>
        <taxon>Eurotatoria</taxon>
        <taxon>Monogononta</taxon>
        <taxon>Pseudotrocha</taxon>
        <taxon>Ploima</taxon>
        <taxon>Brachionidae</taxon>
        <taxon>Brachionus</taxon>
    </lineage>
</organism>
<accession>A0A814ENL3</accession>
<comment type="caution">
    <text evidence="1">The sequence shown here is derived from an EMBL/GenBank/DDBJ whole genome shotgun (WGS) entry which is preliminary data.</text>
</comment>
<evidence type="ECO:0000313" key="2">
    <source>
        <dbReference type="Proteomes" id="UP000663879"/>
    </source>
</evidence>
<name>A0A814ENL3_9BILA</name>
<evidence type="ECO:0000313" key="1">
    <source>
        <dbReference type="EMBL" id="CAF0971936.1"/>
    </source>
</evidence>
<dbReference type="Proteomes" id="UP000663879">
    <property type="component" value="Unassembled WGS sequence"/>
</dbReference>
<sequence>MNSFLKVLVRRNVQAFSIVCQRSVFDDRFLKLDIFKQEREKTRQKYSNTKESVEKAVSYQLSKSVTNVNLSNIRKLIRLASTPNDVYFIIKTLKKIIPTSVLSPNEIRGLVLQVIRLVYILDHIDIAISFYDDADFAPYVIGGYGSLLIMNKLLINKEYERLIDLFDRQLDKYSSDISFSINSNENFRQTIPFDQLDCVSEALLNMVNIDILEVLSRRKNQTNSKESMEKLKFLLKILDEKNSNLGRRSVARLFLLSINQNEPIIALNLVHKFTFSIDLRLNLEIIALCNLGKLSNAFILADEMFNLISVPSDKYTGKFLPLVVSS</sequence>
<dbReference type="EMBL" id="CAJNOC010003193">
    <property type="protein sequence ID" value="CAF0971936.1"/>
    <property type="molecule type" value="Genomic_DNA"/>
</dbReference>
<dbReference type="AlphaFoldDB" id="A0A814ENL3"/>
<gene>
    <name evidence="1" type="ORF">OXX778_LOCUS14963</name>
</gene>
<reference evidence="1" key="1">
    <citation type="submission" date="2021-02" db="EMBL/GenBank/DDBJ databases">
        <authorList>
            <person name="Nowell W R."/>
        </authorList>
    </citation>
    <scope>NUCLEOTIDE SEQUENCE</scope>
    <source>
        <strain evidence="1">Ploen Becks lab</strain>
    </source>
</reference>